<feature type="compositionally biased region" description="Gly residues" evidence="1">
    <location>
        <begin position="88"/>
        <end position="114"/>
    </location>
</feature>
<accession>A0A895YRS0</accession>
<dbReference type="EMBL" id="CP070499">
    <property type="protein sequence ID" value="QSB16810.1"/>
    <property type="molecule type" value="Genomic_DNA"/>
</dbReference>
<dbReference type="RefSeq" id="WP_239679046.1">
    <property type="nucleotide sequence ID" value="NZ_CP070499.1"/>
</dbReference>
<gene>
    <name evidence="3" type="ORF">JQS43_11290</name>
</gene>
<evidence type="ECO:0000256" key="2">
    <source>
        <dbReference type="SAM" id="Phobius"/>
    </source>
</evidence>
<feature type="transmembrane region" description="Helical" evidence="2">
    <location>
        <begin position="31"/>
        <end position="51"/>
    </location>
</feature>
<evidence type="ECO:0000313" key="4">
    <source>
        <dbReference type="Proteomes" id="UP000662857"/>
    </source>
</evidence>
<name>A0A895YRS0_9ACTN</name>
<reference evidence="3" key="1">
    <citation type="submission" date="2021-02" db="EMBL/GenBank/DDBJ databases">
        <title>Natrosporangium hydrolyticum gen. nov., sp. nov, a haloalkaliphilic actinobacterium from a soda solonchak soil.</title>
        <authorList>
            <person name="Sorokin D.Y."/>
            <person name="Khijniak T.V."/>
            <person name="Zakharycheva A.P."/>
            <person name="Boueva O.V."/>
            <person name="Ariskina E.V."/>
            <person name="Hahnke R.L."/>
            <person name="Bunk B."/>
            <person name="Sproer C."/>
            <person name="Schumann P."/>
            <person name="Evtushenko L.I."/>
            <person name="Kublanov I.V."/>
        </authorList>
    </citation>
    <scope>NUCLEOTIDE SEQUENCE</scope>
    <source>
        <strain evidence="3">DSM 106523</strain>
    </source>
</reference>
<keyword evidence="2" id="KW-0812">Transmembrane</keyword>
<evidence type="ECO:0000313" key="3">
    <source>
        <dbReference type="EMBL" id="QSB16810.1"/>
    </source>
</evidence>
<feature type="compositionally biased region" description="Low complexity" evidence="1">
    <location>
        <begin position="66"/>
        <end position="87"/>
    </location>
</feature>
<feature type="region of interest" description="Disordered" evidence="1">
    <location>
        <begin position="66"/>
        <end position="140"/>
    </location>
</feature>
<keyword evidence="4" id="KW-1185">Reference proteome</keyword>
<keyword evidence="2" id="KW-1133">Transmembrane helix</keyword>
<dbReference type="AlphaFoldDB" id="A0A895YRS0"/>
<proteinExistence type="predicted"/>
<sequence>MYQTHETPGYQGSDYPTQELTYLGKRTNRSWLFVGAVSVAALLLLLFVVVACRGGDAGDPIAAVGAGPSASPTSVAASPSATPAAAPTGGGNPGGGADPGGGNPGNPGGGGNAGDPGDPEPPAPAPLQVTASVAGPPPNPGCAAQGTYTLTGGEYPVEVVYLWVRMQSPGGGQPPLPLPFGGQQAVLFEGPGQRSVQSPDFPADAGQNQVQLRVLALQAAASGLVTYPTCTELGLSN</sequence>
<keyword evidence="2" id="KW-0472">Membrane</keyword>
<evidence type="ECO:0000256" key="1">
    <source>
        <dbReference type="SAM" id="MobiDB-lite"/>
    </source>
</evidence>
<dbReference type="KEGG" id="nhy:JQS43_11290"/>
<organism evidence="3 4">
    <name type="scientific">Natronosporangium hydrolyticum</name>
    <dbReference type="NCBI Taxonomy" id="2811111"/>
    <lineage>
        <taxon>Bacteria</taxon>
        <taxon>Bacillati</taxon>
        <taxon>Actinomycetota</taxon>
        <taxon>Actinomycetes</taxon>
        <taxon>Micromonosporales</taxon>
        <taxon>Micromonosporaceae</taxon>
        <taxon>Natronosporangium</taxon>
    </lineage>
</organism>
<dbReference type="Proteomes" id="UP000662857">
    <property type="component" value="Chromosome"/>
</dbReference>
<protein>
    <submittedName>
        <fullName evidence="3">Uncharacterized protein</fullName>
    </submittedName>
</protein>